<evidence type="ECO:0000256" key="1">
    <source>
        <dbReference type="SAM" id="Phobius"/>
    </source>
</evidence>
<evidence type="ECO:0000313" key="2">
    <source>
        <dbReference type="EMBL" id="PIR45050.1"/>
    </source>
</evidence>
<gene>
    <name evidence="2" type="ORF">COV10_01365</name>
</gene>
<dbReference type="Gene3D" id="2.60.120.1140">
    <property type="entry name" value="Protein of unknown function DUF192"/>
    <property type="match status" value="1"/>
</dbReference>
<organism evidence="2 3">
    <name type="scientific">Candidatus Vogelbacteria bacterium CG10_big_fil_rev_8_21_14_0_10_51_16</name>
    <dbReference type="NCBI Taxonomy" id="1975045"/>
    <lineage>
        <taxon>Bacteria</taxon>
        <taxon>Candidatus Vogeliibacteriota</taxon>
    </lineage>
</organism>
<sequence>MKFFTQATKYATPVFVTALTALIILTLFLRDRPKPDNREYFRETATVVVAETTITAKIAETAEEQELGLGGVRELADDEGMLFVFWDELPQAFWNKGMLMSFDLLWVRHGIVTGVESNIQKEKEGVRTVYSPEPITHVLELGAGWARRHGVKEGDKIVITRL</sequence>
<protein>
    <recommendedName>
        <fullName evidence="4">DUF192 domain-containing protein</fullName>
    </recommendedName>
</protein>
<dbReference type="PANTHER" id="PTHR37953:SF1">
    <property type="entry name" value="UPF0127 PROTEIN MJ1496"/>
    <property type="match status" value="1"/>
</dbReference>
<keyword evidence="1" id="KW-1133">Transmembrane helix</keyword>
<proteinExistence type="predicted"/>
<dbReference type="AlphaFoldDB" id="A0A2H0RF33"/>
<dbReference type="PANTHER" id="PTHR37953">
    <property type="entry name" value="UPF0127 PROTEIN MJ1496"/>
    <property type="match status" value="1"/>
</dbReference>
<evidence type="ECO:0000313" key="3">
    <source>
        <dbReference type="Proteomes" id="UP000228767"/>
    </source>
</evidence>
<accession>A0A2H0RF33</accession>
<dbReference type="InterPro" id="IPR038695">
    <property type="entry name" value="Saro_0823-like_sf"/>
</dbReference>
<reference evidence="2 3" key="1">
    <citation type="submission" date="2017-09" db="EMBL/GenBank/DDBJ databases">
        <title>Depth-based differentiation of microbial function through sediment-hosted aquifers and enrichment of novel symbionts in the deep terrestrial subsurface.</title>
        <authorList>
            <person name="Probst A.J."/>
            <person name="Ladd B."/>
            <person name="Jarett J.K."/>
            <person name="Geller-Mcgrath D.E."/>
            <person name="Sieber C.M."/>
            <person name="Emerson J.B."/>
            <person name="Anantharaman K."/>
            <person name="Thomas B.C."/>
            <person name="Malmstrom R."/>
            <person name="Stieglmeier M."/>
            <person name="Klingl A."/>
            <person name="Woyke T."/>
            <person name="Ryan C.M."/>
            <person name="Banfield J.F."/>
        </authorList>
    </citation>
    <scope>NUCLEOTIDE SEQUENCE [LARGE SCALE GENOMIC DNA]</scope>
    <source>
        <strain evidence="2">CG10_big_fil_rev_8_21_14_0_10_51_16</strain>
    </source>
</reference>
<comment type="caution">
    <text evidence="2">The sequence shown here is derived from an EMBL/GenBank/DDBJ whole genome shotgun (WGS) entry which is preliminary data.</text>
</comment>
<evidence type="ECO:0008006" key="4">
    <source>
        <dbReference type="Google" id="ProtNLM"/>
    </source>
</evidence>
<feature type="transmembrane region" description="Helical" evidence="1">
    <location>
        <begin position="12"/>
        <end position="29"/>
    </location>
</feature>
<dbReference type="Proteomes" id="UP000228767">
    <property type="component" value="Unassembled WGS sequence"/>
</dbReference>
<dbReference type="EMBL" id="PCYI01000007">
    <property type="protein sequence ID" value="PIR45050.1"/>
    <property type="molecule type" value="Genomic_DNA"/>
</dbReference>
<name>A0A2H0RF33_9BACT</name>
<dbReference type="Pfam" id="PF02643">
    <property type="entry name" value="DUF192"/>
    <property type="match status" value="1"/>
</dbReference>
<keyword evidence="1" id="KW-0472">Membrane</keyword>
<dbReference type="InterPro" id="IPR003795">
    <property type="entry name" value="DUF192"/>
</dbReference>
<keyword evidence="1" id="KW-0812">Transmembrane</keyword>